<accession>A0A2K3K629</accession>
<dbReference type="PANTHER" id="PTHR45629:SF7">
    <property type="entry name" value="DNA EXCISION REPAIR PROTEIN ERCC-6-RELATED"/>
    <property type="match status" value="1"/>
</dbReference>
<dbReference type="Gene3D" id="3.40.50.10810">
    <property type="entry name" value="Tandem AAA-ATPase domain"/>
    <property type="match status" value="1"/>
</dbReference>
<reference evidence="3 4" key="2">
    <citation type="journal article" date="2017" name="Front. Plant Sci.">
        <title>Gene Classification and Mining of Molecular Markers Useful in Red Clover (Trifolium pratense) Breeding.</title>
        <authorList>
            <person name="Istvanek J."/>
            <person name="Dluhosova J."/>
            <person name="Dluhos P."/>
            <person name="Patkova L."/>
            <person name="Nedelnik J."/>
            <person name="Repkova J."/>
        </authorList>
    </citation>
    <scope>NUCLEOTIDE SEQUENCE [LARGE SCALE GENOMIC DNA]</scope>
    <source>
        <strain evidence="4">cv. Tatra</strain>
        <tissue evidence="3">Young leaves</tissue>
    </source>
</reference>
<dbReference type="AlphaFoldDB" id="A0A2K3K629"/>
<name>A0A2K3K629_TRIPR</name>
<dbReference type="GO" id="GO:0007131">
    <property type="term" value="P:reciprocal meiotic recombination"/>
    <property type="evidence" value="ECO:0007669"/>
    <property type="project" value="TreeGrafter"/>
</dbReference>
<evidence type="ECO:0000313" key="3">
    <source>
        <dbReference type="EMBL" id="PNX61744.1"/>
    </source>
</evidence>
<dbReference type="GO" id="GO:0005634">
    <property type="term" value="C:nucleus"/>
    <property type="evidence" value="ECO:0007669"/>
    <property type="project" value="TreeGrafter"/>
</dbReference>
<dbReference type="InterPro" id="IPR050496">
    <property type="entry name" value="SNF2_RAD54_helicase_repair"/>
</dbReference>
<feature type="domain" description="SNF2 N-terminal" evidence="2">
    <location>
        <begin position="138"/>
        <end position="233"/>
    </location>
</feature>
<dbReference type="InterPro" id="IPR027417">
    <property type="entry name" value="P-loop_NTPase"/>
</dbReference>
<dbReference type="EMBL" id="ASHM01086013">
    <property type="protein sequence ID" value="PNX61744.1"/>
    <property type="molecule type" value="Genomic_DNA"/>
</dbReference>
<dbReference type="InterPro" id="IPR038718">
    <property type="entry name" value="SNF2-like_sf"/>
</dbReference>
<dbReference type="GO" id="GO:0005524">
    <property type="term" value="F:ATP binding"/>
    <property type="evidence" value="ECO:0007669"/>
    <property type="project" value="InterPro"/>
</dbReference>
<comment type="caution">
    <text evidence="3">The sequence shown here is derived from an EMBL/GenBank/DDBJ whole genome shotgun (WGS) entry which is preliminary data.</text>
</comment>
<organism evidence="3 4">
    <name type="scientific">Trifolium pratense</name>
    <name type="common">Red clover</name>
    <dbReference type="NCBI Taxonomy" id="57577"/>
    <lineage>
        <taxon>Eukaryota</taxon>
        <taxon>Viridiplantae</taxon>
        <taxon>Streptophyta</taxon>
        <taxon>Embryophyta</taxon>
        <taxon>Tracheophyta</taxon>
        <taxon>Spermatophyta</taxon>
        <taxon>Magnoliopsida</taxon>
        <taxon>eudicotyledons</taxon>
        <taxon>Gunneridae</taxon>
        <taxon>Pentapetalae</taxon>
        <taxon>rosids</taxon>
        <taxon>fabids</taxon>
        <taxon>Fabales</taxon>
        <taxon>Fabaceae</taxon>
        <taxon>Papilionoideae</taxon>
        <taxon>50 kb inversion clade</taxon>
        <taxon>NPAAA clade</taxon>
        <taxon>Hologalegina</taxon>
        <taxon>IRL clade</taxon>
        <taxon>Trifolieae</taxon>
        <taxon>Trifolium</taxon>
    </lineage>
</organism>
<dbReference type="GO" id="GO:0045003">
    <property type="term" value="P:double-strand break repair via synthesis-dependent strand annealing"/>
    <property type="evidence" value="ECO:0007669"/>
    <property type="project" value="TreeGrafter"/>
</dbReference>
<sequence length="256" mass="28405">EVEERKSQNVKALISGNLILKRQSLLPRVLSTNGAASVCRKPFKPPSDASSYNSQQDLARRLSARKRFVPWGSTTPITPPIPITPLEDDKEDKDEVPLPPGIDPLILWQPPPPDEEPSNSNFTTISVDPLLVRFLRPHQREGVQFMFDCVAGLCDTPDIYGCILADDMGLGKTLQSITLLYTLLSQGFQGNPMVRKAIIVTPTSLVSNWEAEINKWLGQRVRLIALCETTRQDVISGINSFTSPQSKLQVKFPTIS</sequence>
<evidence type="ECO:0000256" key="1">
    <source>
        <dbReference type="SAM" id="MobiDB-lite"/>
    </source>
</evidence>
<protein>
    <submittedName>
        <fullName evidence="3">DNA repair and recombination RAD54-like protein</fullName>
    </submittedName>
</protein>
<dbReference type="ExpressionAtlas" id="A0A2K3K629">
    <property type="expression patterns" value="baseline"/>
</dbReference>
<reference evidence="3 4" key="1">
    <citation type="journal article" date="2014" name="Am. J. Bot.">
        <title>Genome assembly and annotation for red clover (Trifolium pratense; Fabaceae).</title>
        <authorList>
            <person name="Istvanek J."/>
            <person name="Jaros M."/>
            <person name="Krenek A."/>
            <person name="Repkova J."/>
        </authorList>
    </citation>
    <scope>NUCLEOTIDE SEQUENCE [LARGE SCALE GENOMIC DNA]</scope>
    <source>
        <strain evidence="4">cv. Tatra</strain>
        <tissue evidence="3">Young leaves</tissue>
    </source>
</reference>
<feature type="region of interest" description="Disordered" evidence="1">
    <location>
        <begin position="75"/>
        <end position="94"/>
    </location>
</feature>
<dbReference type="STRING" id="57577.A0A2K3K629"/>
<proteinExistence type="predicted"/>
<gene>
    <name evidence="3" type="ORF">L195_g052614</name>
</gene>
<dbReference type="SUPFAM" id="SSF52540">
    <property type="entry name" value="P-loop containing nucleoside triphosphate hydrolases"/>
    <property type="match status" value="1"/>
</dbReference>
<dbReference type="GO" id="GO:0015616">
    <property type="term" value="F:DNA translocase activity"/>
    <property type="evidence" value="ECO:0007669"/>
    <property type="project" value="TreeGrafter"/>
</dbReference>
<dbReference type="Pfam" id="PF00176">
    <property type="entry name" value="SNF2-rel_dom"/>
    <property type="match status" value="1"/>
</dbReference>
<dbReference type="PANTHER" id="PTHR45629">
    <property type="entry name" value="SNF2/RAD54 FAMILY MEMBER"/>
    <property type="match status" value="1"/>
</dbReference>
<evidence type="ECO:0000259" key="2">
    <source>
        <dbReference type="Pfam" id="PF00176"/>
    </source>
</evidence>
<evidence type="ECO:0000313" key="4">
    <source>
        <dbReference type="Proteomes" id="UP000236291"/>
    </source>
</evidence>
<dbReference type="InterPro" id="IPR000330">
    <property type="entry name" value="SNF2_N"/>
</dbReference>
<dbReference type="Proteomes" id="UP000236291">
    <property type="component" value="Unassembled WGS sequence"/>
</dbReference>
<feature type="non-terminal residue" evidence="3">
    <location>
        <position position="1"/>
    </location>
</feature>